<feature type="signal peptide" evidence="1">
    <location>
        <begin position="1"/>
        <end position="24"/>
    </location>
</feature>
<evidence type="ECO:0000313" key="3">
    <source>
        <dbReference type="Proteomes" id="UP000194873"/>
    </source>
</evidence>
<evidence type="ECO:0000313" key="2">
    <source>
        <dbReference type="EMBL" id="OUJ75894.1"/>
    </source>
</evidence>
<dbReference type="EMBL" id="MTSE01000001">
    <property type="protein sequence ID" value="OUJ75894.1"/>
    <property type="molecule type" value="Genomic_DNA"/>
</dbReference>
<dbReference type="Proteomes" id="UP000194873">
    <property type="component" value="Unassembled WGS sequence"/>
</dbReference>
<protein>
    <submittedName>
        <fullName evidence="2">Uncharacterized protein</fullName>
    </submittedName>
</protein>
<gene>
    <name evidence="2" type="ORF">BXP70_00950</name>
</gene>
<keyword evidence="3" id="KW-1185">Reference proteome</keyword>
<organism evidence="2 3">
    <name type="scientific">Hymenobacter crusticola</name>
    <dbReference type="NCBI Taxonomy" id="1770526"/>
    <lineage>
        <taxon>Bacteria</taxon>
        <taxon>Pseudomonadati</taxon>
        <taxon>Bacteroidota</taxon>
        <taxon>Cytophagia</taxon>
        <taxon>Cytophagales</taxon>
        <taxon>Hymenobacteraceae</taxon>
        <taxon>Hymenobacter</taxon>
    </lineage>
</organism>
<dbReference type="RefSeq" id="WP_086592139.1">
    <property type="nucleotide sequence ID" value="NZ_MTSE01000001.1"/>
</dbReference>
<evidence type="ECO:0000256" key="1">
    <source>
        <dbReference type="SAM" id="SignalP"/>
    </source>
</evidence>
<accession>A0A243WJ11</accession>
<dbReference type="OrthoDB" id="887214at2"/>
<reference evidence="2 3" key="1">
    <citation type="submission" date="2017-01" db="EMBL/GenBank/DDBJ databases">
        <title>A new Hymenobacter.</title>
        <authorList>
            <person name="Liang Y."/>
            <person name="Feng F."/>
        </authorList>
    </citation>
    <scope>NUCLEOTIDE SEQUENCE [LARGE SCALE GENOMIC DNA]</scope>
    <source>
        <strain evidence="2">MIMBbqt21</strain>
    </source>
</reference>
<comment type="caution">
    <text evidence="2">The sequence shown here is derived from an EMBL/GenBank/DDBJ whole genome shotgun (WGS) entry which is preliminary data.</text>
</comment>
<dbReference type="AlphaFoldDB" id="A0A243WJ11"/>
<keyword evidence="1" id="KW-0732">Signal</keyword>
<name>A0A243WJ11_9BACT</name>
<feature type="chain" id="PRO_5013167966" evidence="1">
    <location>
        <begin position="25"/>
        <end position="100"/>
    </location>
</feature>
<proteinExistence type="predicted"/>
<sequence>MRVIRLLILLIFLTLASRAGWAQARPKTPPTPEAESVQVRVALPTVVGVASEYVGALFSKDKRQNLFKQKRSRTSNPVLILDVPNAPGRWLERNFGRDTP</sequence>